<dbReference type="STRING" id="225849.swp_0288"/>
<reference evidence="6 7" key="1">
    <citation type="journal article" date="2008" name="PLoS ONE">
        <title>Environmental adaptation: genomic analysis of the piezotolerant and psychrotolerant deep-sea iron reducing bacterium Shewanella piezotolerans WP3.</title>
        <authorList>
            <person name="Wang F."/>
            <person name="Wang J."/>
            <person name="Jian H."/>
            <person name="Zhang B."/>
            <person name="Li S."/>
            <person name="Wang F."/>
            <person name="Zeng X."/>
            <person name="Gao L."/>
            <person name="Bartlett D.H."/>
            <person name="Yu J."/>
            <person name="Hu S."/>
            <person name="Xiao X."/>
        </authorList>
    </citation>
    <scope>NUCLEOTIDE SEQUENCE [LARGE SCALE GENOMIC DNA]</scope>
    <source>
        <strain evidence="7">WP3 / JCM 13877</strain>
    </source>
</reference>
<name>B8CHK0_SHEPW</name>
<dbReference type="GO" id="GO:0005829">
    <property type="term" value="C:cytosol"/>
    <property type="evidence" value="ECO:0007669"/>
    <property type="project" value="TreeGrafter"/>
</dbReference>
<dbReference type="InterPro" id="IPR020841">
    <property type="entry name" value="PKS_Beta-ketoAc_synthase_dom"/>
</dbReference>
<evidence type="ECO:0000313" key="7">
    <source>
        <dbReference type="Proteomes" id="UP000000753"/>
    </source>
</evidence>
<evidence type="ECO:0000313" key="6">
    <source>
        <dbReference type="EMBL" id="ACJ27126.1"/>
    </source>
</evidence>
<dbReference type="GO" id="GO:0004315">
    <property type="term" value="F:3-oxoacyl-[acyl-carrier-protein] synthase activity"/>
    <property type="evidence" value="ECO:0007669"/>
    <property type="project" value="UniProtKB-EC"/>
</dbReference>
<gene>
    <name evidence="6" type="ordered locus">swp_0288</name>
</gene>
<dbReference type="GO" id="GO:0006633">
    <property type="term" value="P:fatty acid biosynthetic process"/>
    <property type="evidence" value="ECO:0007669"/>
    <property type="project" value="UniProtKB-UniPathway"/>
</dbReference>
<evidence type="ECO:0000256" key="1">
    <source>
        <dbReference type="ARBA" id="ARBA00005194"/>
    </source>
</evidence>
<dbReference type="Pfam" id="PF00109">
    <property type="entry name" value="ketoacyl-synt"/>
    <property type="match status" value="1"/>
</dbReference>
<feature type="domain" description="Ketosynthase family 3 (KS3)" evidence="5">
    <location>
        <begin position="5"/>
        <end position="410"/>
    </location>
</feature>
<dbReference type="AlphaFoldDB" id="B8CHK0"/>
<evidence type="ECO:0000256" key="2">
    <source>
        <dbReference type="ARBA" id="ARBA00008467"/>
    </source>
</evidence>
<dbReference type="UniPathway" id="UPA00094"/>
<comment type="similarity">
    <text evidence="2 4">Belongs to the thiolase-like superfamily. Beta-ketoacyl-ACP synthases family.</text>
</comment>
<evidence type="ECO:0000259" key="5">
    <source>
        <dbReference type="PROSITE" id="PS52004"/>
    </source>
</evidence>
<dbReference type="EC" id="2.3.1.41" evidence="6"/>
<dbReference type="InterPro" id="IPR000794">
    <property type="entry name" value="Beta-ketoacyl_synthase"/>
</dbReference>
<organism evidence="6 7">
    <name type="scientific">Shewanella piezotolerans (strain WP3 / JCM 13877)</name>
    <dbReference type="NCBI Taxonomy" id="225849"/>
    <lineage>
        <taxon>Bacteria</taxon>
        <taxon>Pseudomonadati</taxon>
        <taxon>Pseudomonadota</taxon>
        <taxon>Gammaproteobacteria</taxon>
        <taxon>Alteromonadales</taxon>
        <taxon>Shewanellaceae</taxon>
        <taxon>Shewanella</taxon>
    </lineage>
</organism>
<dbReference type="PROSITE" id="PS00606">
    <property type="entry name" value="KS3_1"/>
    <property type="match status" value="1"/>
</dbReference>
<sequence>MSRLPRRVVITGIGGITALGHDWQTIASNLKAQKNCVVRLDEWDKFDGLNTRLAAPITDFQQPAHYSRKKIRSMGRVSIMATRASELALIDANLLDDPVITSGAMGIAYGSSTGSTDPIIAFGDMLKTGDMSGVTATSYIRMMAHTTAVNVGVFFGLKGRVHTTSSACTSGSQGIGYSYEAIKYGQQDLMLAGGGEELCPTEAVVFDTLFATSTQNDTPAETPKPFDKQRDGLVIGEGACTLVLEELEHAKARGAKIYAEIVGFGTNSDGLHVTQPNADTMEKAIRLALKDAELEARQVGYVNAHGTATDRGDIAETQATQAVFGISQPISSLKSYTGHTLGACGAIEAWASIEMMNQGWFAPTLNLNEIDSECGQLDYIKGDIRQIETDYVMSNNFAFGGINTSLIFKKWSK</sequence>
<dbReference type="eggNOG" id="COG0304">
    <property type="taxonomic scope" value="Bacteria"/>
</dbReference>
<protein>
    <submittedName>
        <fullName evidence="6">Beta-ketoacyl synthase</fullName>
        <ecNumber evidence="6">2.3.1.41</ecNumber>
    </submittedName>
</protein>
<dbReference type="NCBIfam" id="NF006587">
    <property type="entry name" value="PRK09116.1"/>
    <property type="match status" value="1"/>
</dbReference>
<dbReference type="InterPro" id="IPR018201">
    <property type="entry name" value="Ketoacyl_synth_AS"/>
</dbReference>
<dbReference type="SUPFAM" id="SSF53901">
    <property type="entry name" value="Thiolase-like"/>
    <property type="match status" value="2"/>
</dbReference>
<keyword evidence="7" id="KW-1185">Reference proteome</keyword>
<dbReference type="Gene3D" id="3.40.47.10">
    <property type="match status" value="2"/>
</dbReference>
<dbReference type="OrthoDB" id="9808669at2"/>
<evidence type="ECO:0000256" key="4">
    <source>
        <dbReference type="RuleBase" id="RU003694"/>
    </source>
</evidence>
<comment type="pathway">
    <text evidence="1">Lipid metabolism; fatty acid biosynthesis.</text>
</comment>
<keyword evidence="3 4" id="KW-0808">Transferase</keyword>
<accession>B8CHK0</accession>
<dbReference type="InterPro" id="IPR016039">
    <property type="entry name" value="Thiolase-like"/>
</dbReference>
<dbReference type="CDD" id="cd00834">
    <property type="entry name" value="KAS_I_II"/>
    <property type="match status" value="1"/>
</dbReference>
<dbReference type="InterPro" id="IPR014031">
    <property type="entry name" value="Ketoacyl_synth_C"/>
</dbReference>
<proteinExistence type="inferred from homology"/>
<dbReference type="PROSITE" id="PS52004">
    <property type="entry name" value="KS3_2"/>
    <property type="match status" value="1"/>
</dbReference>
<dbReference type="KEGG" id="swp:swp_0288"/>
<dbReference type="RefSeq" id="WP_020910509.1">
    <property type="nucleotide sequence ID" value="NC_011566.1"/>
</dbReference>
<dbReference type="PANTHER" id="PTHR11712:SF325">
    <property type="entry name" value="3-OXOACYL-(ACYL-CARRIER-PROTEIN) SYNTHASE II FABF"/>
    <property type="match status" value="1"/>
</dbReference>
<dbReference type="FunFam" id="3.40.47.10:FF:000018">
    <property type="entry name" value="3-oxoacyl-[acyl-carrier-protein] synthase 2"/>
    <property type="match status" value="1"/>
</dbReference>
<dbReference type="HOGENOM" id="CLU_000022_69_2_6"/>
<keyword evidence="6" id="KW-0012">Acyltransferase</keyword>
<dbReference type="Pfam" id="PF02801">
    <property type="entry name" value="Ketoacyl-synt_C"/>
    <property type="match status" value="1"/>
</dbReference>
<dbReference type="EMBL" id="CP000472">
    <property type="protein sequence ID" value="ACJ27126.1"/>
    <property type="molecule type" value="Genomic_DNA"/>
</dbReference>
<evidence type="ECO:0000256" key="3">
    <source>
        <dbReference type="ARBA" id="ARBA00022679"/>
    </source>
</evidence>
<dbReference type="PANTHER" id="PTHR11712">
    <property type="entry name" value="POLYKETIDE SYNTHASE-RELATED"/>
    <property type="match status" value="1"/>
</dbReference>
<dbReference type="Proteomes" id="UP000000753">
    <property type="component" value="Chromosome"/>
</dbReference>
<dbReference type="SMART" id="SM00825">
    <property type="entry name" value="PKS_KS"/>
    <property type="match status" value="1"/>
</dbReference>
<dbReference type="InterPro" id="IPR014030">
    <property type="entry name" value="Ketoacyl_synth_N"/>
</dbReference>